<feature type="region of interest" description="Disordered" evidence="1">
    <location>
        <begin position="1"/>
        <end position="21"/>
    </location>
</feature>
<proteinExistence type="predicted"/>
<accession>A0ABR8KNB0</accession>
<evidence type="ECO:0000256" key="1">
    <source>
        <dbReference type="SAM" id="MobiDB-lite"/>
    </source>
</evidence>
<dbReference type="EMBL" id="JACXLC010000001">
    <property type="protein sequence ID" value="MBD2842124.1"/>
    <property type="molecule type" value="Genomic_DNA"/>
</dbReference>
<keyword evidence="3" id="KW-1185">Reference proteome</keyword>
<reference evidence="2 3" key="1">
    <citation type="submission" date="2020-09" db="EMBL/GenBank/DDBJ databases">
        <authorList>
            <person name="Yoon J.-W."/>
        </authorList>
    </citation>
    <scope>NUCLEOTIDE SEQUENCE [LARGE SCALE GENOMIC DNA]</scope>
    <source>
        <strain evidence="2 3">KMU-140</strain>
    </source>
</reference>
<organism evidence="2 3">
    <name type="scientific">Erythrobacter rubeus</name>
    <dbReference type="NCBI Taxonomy" id="2760803"/>
    <lineage>
        <taxon>Bacteria</taxon>
        <taxon>Pseudomonadati</taxon>
        <taxon>Pseudomonadota</taxon>
        <taxon>Alphaproteobacteria</taxon>
        <taxon>Sphingomonadales</taxon>
        <taxon>Erythrobacteraceae</taxon>
        <taxon>Erythrobacter/Porphyrobacter group</taxon>
        <taxon>Erythrobacter</taxon>
    </lineage>
</organism>
<protein>
    <submittedName>
        <fullName evidence="2">Uncharacterized protein</fullName>
    </submittedName>
</protein>
<dbReference type="Proteomes" id="UP000635384">
    <property type="component" value="Unassembled WGS sequence"/>
</dbReference>
<evidence type="ECO:0000313" key="3">
    <source>
        <dbReference type="Proteomes" id="UP000635384"/>
    </source>
</evidence>
<evidence type="ECO:0000313" key="2">
    <source>
        <dbReference type="EMBL" id="MBD2842124.1"/>
    </source>
</evidence>
<sequence>MTSASAQSAQMEAETSPGSMVVLREVPTRPAQHDAAGEALTVTLAPNDAFADALDLGLAELDDAQAATITSSVMNGLSFLNQVDAGSAATDSLIADSLQQNGLSFLNGSGPTSAGSIVSGSVDASLAAANSAIGSALGSVSGALGGLNGTGQ</sequence>
<dbReference type="RefSeq" id="WP_190787615.1">
    <property type="nucleotide sequence ID" value="NZ_JACXLC010000001.1"/>
</dbReference>
<name>A0ABR8KNB0_9SPHN</name>
<feature type="compositionally biased region" description="Low complexity" evidence="1">
    <location>
        <begin position="1"/>
        <end position="16"/>
    </location>
</feature>
<gene>
    <name evidence="2" type="ORF">IB285_07615</name>
</gene>
<comment type="caution">
    <text evidence="2">The sequence shown here is derived from an EMBL/GenBank/DDBJ whole genome shotgun (WGS) entry which is preliminary data.</text>
</comment>